<sequence length="706" mass="78590">MSSAAFFFGLLTAVLVIATSSCPEHISCPCGSSSKIYTFCVNDTWAEPYTCDRWAHCETCEDNITHCVTCPPSRKGQFCLEVESENNRWKRQVVNAPEQNNTGQFDSCPSLVSPDSGGISCEQSRNYRICTGYCLPGYVFDDEEYIDEIILICREGIWRPRHSFPPCKSEGITSRRICRCENGGVCDNRGKCKCPKGTTGEFCESYSIVFCPDPGPILFGIRRNGDGSIIESTQVYTAGQIVFYSCREGYELRGNEAITCLRTRAWSNKRPRCLKRIIGGSRGQVLCQHPGLNENTALTGDYINSPLEEEFPSGVELRYVCKKGFEPEGPMILYCLRTGQWTSDTPTCRTSAYDETRIQCTPPGVDPNADVEVPPIDPQNIGSGFDVGEVLSYTCRDGYEMEGQAKITCLQHGQWSYSAPKCHLRSQIIGDSTNVDQCKNHGPISNGIVVVIRNNRIQPSSSPSAQTDFEYPVGTQLHYYCNHGYVSRGERNLVCERGGFWSGEVPICIEVNSPPEHPIQCLHPGVDTNAEVEIPLMDSQKIGTGFDEGVVLSYTCKDGYELDGEAFITCERNGQWSAPSPRCNFIDRKTDDSSEEEQCEYNGPIPNGLVEVFSTLNEHRQPSTSNSDQDDLELPFGTRLQYSCEEGYFLRGDSNLVCESGGFWSSEEPVCMEDCGRSALQTTRPITRQRLCPENAGPWLSPYEEI</sequence>
<evidence type="ECO:0000259" key="8">
    <source>
        <dbReference type="PROSITE" id="PS50923"/>
    </source>
</evidence>
<evidence type="ECO:0000256" key="4">
    <source>
        <dbReference type="PROSITE-ProRule" id="PRU00076"/>
    </source>
</evidence>
<dbReference type="PANTHER" id="PTHR45656">
    <property type="entry name" value="PROTEIN CBR-CLEC-78"/>
    <property type="match status" value="1"/>
</dbReference>
<evidence type="ECO:0000256" key="5">
    <source>
        <dbReference type="PROSITE-ProRule" id="PRU00302"/>
    </source>
</evidence>
<feature type="signal peptide" evidence="6">
    <location>
        <begin position="1"/>
        <end position="18"/>
    </location>
</feature>
<dbReference type="EMBL" id="BMAW01107899">
    <property type="protein sequence ID" value="GFT31306.1"/>
    <property type="molecule type" value="Genomic_DNA"/>
</dbReference>
<feature type="disulfide bond" evidence="5">
    <location>
        <begin position="246"/>
        <end position="273"/>
    </location>
</feature>
<gene>
    <name evidence="9" type="primary">Svep1</name>
    <name evidence="9" type="ORF">NPIL_5031</name>
</gene>
<feature type="domain" description="Sushi" evidence="8">
    <location>
        <begin position="436"/>
        <end position="510"/>
    </location>
</feature>
<dbReference type="AlphaFoldDB" id="A0A8X6NTM6"/>
<dbReference type="Gene3D" id="2.10.25.10">
    <property type="entry name" value="Laminin"/>
    <property type="match status" value="1"/>
</dbReference>
<dbReference type="PANTHER" id="PTHR45656:SF4">
    <property type="entry name" value="PROTEIN CBR-CLEC-78"/>
    <property type="match status" value="1"/>
</dbReference>
<evidence type="ECO:0000313" key="10">
    <source>
        <dbReference type="Proteomes" id="UP000887013"/>
    </source>
</evidence>
<dbReference type="InterPro" id="IPR000436">
    <property type="entry name" value="Sushi_SCR_CCP_dom"/>
</dbReference>
<dbReference type="CDD" id="cd00033">
    <property type="entry name" value="CCP"/>
    <property type="match status" value="6"/>
</dbReference>
<evidence type="ECO:0000259" key="7">
    <source>
        <dbReference type="PROSITE" id="PS50026"/>
    </source>
</evidence>
<dbReference type="PROSITE" id="PS00022">
    <property type="entry name" value="EGF_1"/>
    <property type="match status" value="1"/>
</dbReference>
<feature type="domain" description="Sushi" evidence="8">
    <location>
        <begin position="209"/>
        <end position="275"/>
    </location>
</feature>
<evidence type="ECO:0000256" key="1">
    <source>
        <dbReference type="ARBA" id="ARBA00022729"/>
    </source>
</evidence>
<dbReference type="SMART" id="SM00032">
    <property type="entry name" value="CCP"/>
    <property type="match status" value="7"/>
</dbReference>
<feature type="disulfide bond" evidence="5">
    <location>
        <begin position="481"/>
        <end position="508"/>
    </location>
</feature>
<dbReference type="PROSITE" id="PS50026">
    <property type="entry name" value="EGF_3"/>
    <property type="match status" value="1"/>
</dbReference>
<feature type="disulfide bond" evidence="4">
    <location>
        <begin position="194"/>
        <end position="203"/>
    </location>
</feature>
<dbReference type="InterPro" id="IPR051277">
    <property type="entry name" value="SEZ6_CSMD_C4BPB_Regulators"/>
</dbReference>
<keyword evidence="4" id="KW-0245">EGF-like domain</keyword>
<feature type="domain" description="Sushi" evidence="8">
    <location>
        <begin position="285"/>
        <end position="350"/>
    </location>
</feature>
<evidence type="ECO:0000256" key="6">
    <source>
        <dbReference type="SAM" id="SignalP"/>
    </source>
</evidence>
<keyword evidence="3 4" id="KW-1015">Disulfide bond</keyword>
<keyword evidence="1 6" id="KW-0732">Signal</keyword>
<reference evidence="9" key="1">
    <citation type="submission" date="2020-08" db="EMBL/GenBank/DDBJ databases">
        <title>Multicomponent nature underlies the extraordinary mechanical properties of spider dragline silk.</title>
        <authorList>
            <person name="Kono N."/>
            <person name="Nakamura H."/>
            <person name="Mori M."/>
            <person name="Yoshida Y."/>
            <person name="Ohtoshi R."/>
            <person name="Malay A.D."/>
            <person name="Moran D.A.P."/>
            <person name="Tomita M."/>
            <person name="Numata K."/>
            <person name="Arakawa K."/>
        </authorList>
    </citation>
    <scope>NUCLEOTIDE SEQUENCE</scope>
</reference>
<feature type="domain" description="Sushi" evidence="8">
    <location>
        <begin position="358"/>
        <end position="424"/>
    </location>
</feature>
<dbReference type="SUPFAM" id="SSF57535">
    <property type="entry name" value="Complement control module/SCR domain"/>
    <property type="match status" value="6"/>
</dbReference>
<feature type="disulfide bond" evidence="5">
    <location>
        <begin position="321"/>
        <end position="348"/>
    </location>
</feature>
<dbReference type="InterPro" id="IPR035976">
    <property type="entry name" value="Sushi/SCR/CCP_sf"/>
</dbReference>
<organism evidence="9 10">
    <name type="scientific">Nephila pilipes</name>
    <name type="common">Giant wood spider</name>
    <name type="synonym">Nephila maculata</name>
    <dbReference type="NCBI Taxonomy" id="299642"/>
    <lineage>
        <taxon>Eukaryota</taxon>
        <taxon>Metazoa</taxon>
        <taxon>Ecdysozoa</taxon>
        <taxon>Arthropoda</taxon>
        <taxon>Chelicerata</taxon>
        <taxon>Arachnida</taxon>
        <taxon>Araneae</taxon>
        <taxon>Araneomorphae</taxon>
        <taxon>Entelegynae</taxon>
        <taxon>Araneoidea</taxon>
        <taxon>Nephilidae</taxon>
        <taxon>Nephila</taxon>
    </lineage>
</organism>
<comment type="caution">
    <text evidence="9">The sequence shown here is derived from an EMBL/GenBank/DDBJ whole genome shotgun (WGS) entry which is preliminary data.</text>
</comment>
<dbReference type="Pfam" id="PF00084">
    <property type="entry name" value="Sushi"/>
    <property type="match status" value="6"/>
</dbReference>
<keyword evidence="2" id="KW-0677">Repeat</keyword>
<feature type="domain" description="Sushi" evidence="8">
    <location>
        <begin position="519"/>
        <end position="585"/>
    </location>
</feature>
<keyword evidence="5" id="KW-0768">Sushi</keyword>
<feature type="disulfide bond" evidence="5">
    <location>
        <begin position="644"/>
        <end position="671"/>
    </location>
</feature>
<protein>
    <submittedName>
        <fullName evidence="9">Sushi, von Willebrand factor type A, EGF and pentraxin domain-containing protein 1</fullName>
    </submittedName>
</protein>
<dbReference type="Gene3D" id="2.10.70.10">
    <property type="entry name" value="Complement Module, domain 1"/>
    <property type="match status" value="6"/>
</dbReference>
<dbReference type="InterPro" id="IPR000742">
    <property type="entry name" value="EGF"/>
</dbReference>
<comment type="caution">
    <text evidence="4">Lacks conserved residue(s) required for the propagation of feature annotation.</text>
</comment>
<feature type="domain" description="Sushi" evidence="8">
    <location>
        <begin position="597"/>
        <end position="673"/>
    </location>
</feature>
<evidence type="ECO:0000256" key="2">
    <source>
        <dbReference type="ARBA" id="ARBA00022737"/>
    </source>
</evidence>
<dbReference type="Proteomes" id="UP000887013">
    <property type="component" value="Unassembled WGS sequence"/>
</dbReference>
<feature type="domain" description="EGF-like" evidence="7">
    <location>
        <begin position="174"/>
        <end position="204"/>
    </location>
</feature>
<feature type="chain" id="PRO_5036495472" evidence="6">
    <location>
        <begin position="19"/>
        <end position="706"/>
    </location>
</feature>
<proteinExistence type="predicted"/>
<dbReference type="PROSITE" id="PS50923">
    <property type="entry name" value="SUSHI"/>
    <property type="match status" value="6"/>
</dbReference>
<evidence type="ECO:0000256" key="3">
    <source>
        <dbReference type="ARBA" id="ARBA00023157"/>
    </source>
</evidence>
<evidence type="ECO:0000313" key="9">
    <source>
        <dbReference type="EMBL" id="GFT31306.1"/>
    </source>
</evidence>
<keyword evidence="10" id="KW-1185">Reference proteome</keyword>
<dbReference type="OrthoDB" id="6428384at2759"/>
<feature type="disulfide bond" evidence="5">
    <location>
        <begin position="395"/>
        <end position="422"/>
    </location>
</feature>
<accession>A0A8X6NTM6</accession>
<name>A0A8X6NTM6_NEPPI</name>
<feature type="disulfide bond" evidence="5">
    <location>
        <begin position="556"/>
        <end position="583"/>
    </location>
</feature>